<dbReference type="GO" id="GO:1902208">
    <property type="term" value="P:regulation of bacterial-type flagellum assembly"/>
    <property type="evidence" value="ECO:0007669"/>
    <property type="project" value="UniProtKB-UniRule"/>
</dbReference>
<dbReference type="GO" id="GO:0006402">
    <property type="term" value="P:mRNA catabolic process"/>
    <property type="evidence" value="ECO:0007669"/>
    <property type="project" value="InterPro"/>
</dbReference>
<keyword evidence="4 5" id="KW-0694">RNA-binding</keyword>
<dbReference type="FunFam" id="2.60.40.4380:FF:000002">
    <property type="entry name" value="Translational regulator CsrA"/>
    <property type="match status" value="1"/>
</dbReference>
<dbReference type="STRING" id="81408.B4119_3608"/>
<comment type="subcellular location">
    <subcellularLocation>
        <location evidence="5">Cytoplasm</location>
    </subcellularLocation>
</comment>
<protein>
    <recommendedName>
        <fullName evidence="5">Translational regulator CsrA</fullName>
    </recommendedName>
</protein>
<dbReference type="PATRIC" id="fig|81408.3.peg.2724"/>
<proteinExistence type="inferred from homology"/>
<comment type="function">
    <text evidence="5">A translational regulator that binds mRNA to regulate translation initiation and/or mRNA stability. Usually binds in the 5'-UTR at or near the Shine-Dalgarno sequence preventing ribosome-binding, thus repressing translation. Its main target seems to be the major flagellin gene, while its function is anatagonized by FliW.</text>
</comment>
<organism evidence="6 7">
    <name type="scientific">Saccharococcus caldoxylosilyticus</name>
    <dbReference type="NCBI Taxonomy" id="81408"/>
    <lineage>
        <taxon>Bacteria</taxon>
        <taxon>Bacillati</taxon>
        <taxon>Bacillota</taxon>
        <taxon>Bacilli</taxon>
        <taxon>Bacillales</taxon>
        <taxon>Anoxybacillaceae</taxon>
        <taxon>Saccharococcus</taxon>
    </lineage>
</organism>
<dbReference type="GO" id="GO:0045947">
    <property type="term" value="P:negative regulation of translational initiation"/>
    <property type="evidence" value="ECO:0007669"/>
    <property type="project" value="UniProtKB-UniRule"/>
</dbReference>
<dbReference type="InterPro" id="IPR036107">
    <property type="entry name" value="CsrA_sf"/>
</dbReference>
<dbReference type="HAMAP" id="MF_00167">
    <property type="entry name" value="CsrA"/>
    <property type="match status" value="1"/>
</dbReference>
<dbReference type="PANTHER" id="PTHR34984:SF1">
    <property type="entry name" value="CARBON STORAGE REGULATOR"/>
    <property type="match status" value="1"/>
</dbReference>
<reference evidence="6 7" key="1">
    <citation type="submission" date="2016-01" db="EMBL/GenBank/DDBJ databases">
        <title>Draft Genome Sequences of Seven Thermophilic Sporeformers Isolated from Foods.</title>
        <authorList>
            <person name="Berendsen E.M."/>
            <person name="Wells-Bennik M.H."/>
            <person name="Krawcyk A.O."/>
            <person name="De Jong A."/>
            <person name="Holsappel S."/>
            <person name="Eijlander R.T."/>
            <person name="Kuipers O.P."/>
        </authorList>
    </citation>
    <scope>NUCLEOTIDE SEQUENCE [LARGE SCALE GENOMIC DNA]</scope>
    <source>
        <strain evidence="6 7">B4119</strain>
    </source>
</reference>
<keyword evidence="2 5" id="KW-0678">Repressor</keyword>
<dbReference type="GO" id="GO:0044781">
    <property type="term" value="P:bacterial-type flagellum organization"/>
    <property type="evidence" value="ECO:0007669"/>
    <property type="project" value="UniProtKB-KW"/>
</dbReference>
<evidence type="ECO:0000313" key="6">
    <source>
        <dbReference type="EMBL" id="KYD16910.1"/>
    </source>
</evidence>
<keyword evidence="5" id="KW-1005">Bacterial flagellum biogenesis</keyword>
<comment type="subunit">
    <text evidence="5">Homodimer; the beta-strands of each monomer intercalate to form a hydrophobic core, while the alpha-helices form wings that extend away from the core.</text>
</comment>
<dbReference type="GO" id="GO:0006109">
    <property type="term" value="P:regulation of carbohydrate metabolic process"/>
    <property type="evidence" value="ECO:0007669"/>
    <property type="project" value="InterPro"/>
</dbReference>
<dbReference type="NCBIfam" id="NF002469">
    <property type="entry name" value="PRK01712.1"/>
    <property type="match status" value="1"/>
</dbReference>
<evidence type="ECO:0000256" key="2">
    <source>
        <dbReference type="ARBA" id="ARBA00022491"/>
    </source>
</evidence>
<evidence type="ECO:0000313" key="7">
    <source>
        <dbReference type="Proteomes" id="UP000075455"/>
    </source>
</evidence>
<evidence type="ECO:0000256" key="4">
    <source>
        <dbReference type="ARBA" id="ARBA00022884"/>
    </source>
</evidence>
<dbReference type="EMBL" id="LQYS01000027">
    <property type="protein sequence ID" value="KYD16910.1"/>
    <property type="molecule type" value="Genomic_DNA"/>
</dbReference>
<accession>A0A150LX55</accession>
<dbReference type="AlphaFoldDB" id="A0A150LX55"/>
<name>A0A150LX55_9BACL</name>
<dbReference type="Pfam" id="PF02599">
    <property type="entry name" value="CsrA"/>
    <property type="match status" value="1"/>
</dbReference>
<dbReference type="Gene3D" id="2.60.40.4380">
    <property type="entry name" value="Translational regulator CsrA"/>
    <property type="match status" value="1"/>
</dbReference>
<sequence>MMLVLTRKLKEAIQIGDDIEITILAIQGDQVKLGITAPKHVEIHRKEVYLAIQAENSAASFASKSSLERLNEQLKHWKGGKQS</sequence>
<dbReference type="GO" id="GO:0005829">
    <property type="term" value="C:cytosol"/>
    <property type="evidence" value="ECO:0007669"/>
    <property type="project" value="TreeGrafter"/>
</dbReference>
<evidence type="ECO:0000256" key="1">
    <source>
        <dbReference type="ARBA" id="ARBA00022490"/>
    </source>
</evidence>
<comment type="caution">
    <text evidence="6">The sequence shown here is derived from an EMBL/GenBank/DDBJ whole genome shotgun (WGS) entry which is preliminary data.</text>
</comment>
<keyword evidence="1 5" id="KW-0963">Cytoplasm</keyword>
<dbReference type="SUPFAM" id="SSF117130">
    <property type="entry name" value="CsrA-like"/>
    <property type="match status" value="1"/>
</dbReference>
<dbReference type="Proteomes" id="UP000075455">
    <property type="component" value="Unassembled WGS sequence"/>
</dbReference>
<dbReference type="NCBIfam" id="TIGR00202">
    <property type="entry name" value="csrA"/>
    <property type="match status" value="1"/>
</dbReference>
<dbReference type="PANTHER" id="PTHR34984">
    <property type="entry name" value="CARBON STORAGE REGULATOR"/>
    <property type="match status" value="1"/>
</dbReference>
<evidence type="ECO:0000256" key="3">
    <source>
        <dbReference type="ARBA" id="ARBA00022845"/>
    </source>
</evidence>
<dbReference type="GO" id="GO:0048027">
    <property type="term" value="F:mRNA 5'-UTR binding"/>
    <property type="evidence" value="ECO:0007669"/>
    <property type="project" value="UniProtKB-UniRule"/>
</dbReference>
<gene>
    <name evidence="5" type="primary">csrA</name>
    <name evidence="6" type="ORF">B4119_3608</name>
</gene>
<keyword evidence="3 5" id="KW-0810">Translation regulation</keyword>
<dbReference type="InterPro" id="IPR003751">
    <property type="entry name" value="CsrA"/>
</dbReference>
<evidence type="ECO:0000256" key="5">
    <source>
        <dbReference type="HAMAP-Rule" id="MF_00167"/>
    </source>
</evidence>
<comment type="similarity">
    <text evidence="5">Belongs to the CsrA/RsmA family.</text>
</comment>